<evidence type="ECO:0000313" key="2">
    <source>
        <dbReference type="EMBL" id="ULU13088.1"/>
    </source>
</evidence>
<proteinExistence type="predicted"/>
<dbReference type="AlphaFoldDB" id="A0AAE9DWB3"/>
<dbReference type="EMBL" id="CP090891">
    <property type="protein sequence ID" value="ULU13088.1"/>
    <property type="molecule type" value="Genomic_DNA"/>
</dbReference>
<organism evidence="2 3">
    <name type="scientific">Caenorhabditis briggsae</name>
    <dbReference type="NCBI Taxonomy" id="6238"/>
    <lineage>
        <taxon>Eukaryota</taxon>
        <taxon>Metazoa</taxon>
        <taxon>Ecdysozoa</taxon>
        <taxon>Nematoda</taxon>
        <taxon>Chromadorea</taxon>
        <taxon>Rhabditida</taxon>
        <taxon>Rhabditina</taxon>
        <taxon>Rhabditomorpha</taxon>
        <taxon>Rhabditoidea</taxon>
        <taxon>Rhabditidae</taxon>
        <taxon>Peloderinae</taxon>
        <taxon>Caenorhabditis</taxon>
    </lineage>
</organism>
<sequence>MKKTGAPCSKTSRTTSRAASRIGRIRSKLTGVAEGAWCSGFVNFEDFEDSYEGSFQCWRNSNQDDMSS</sequence>
<protein>
    <submittedName>
        <fullName evidence="2">Uncharacterized protein</fullName>
    </submittedName>
</protein>
<accession>A0AAE9DWB3</accession>
<feature type="compositionally biased region" description="Low complexity" evidence="1">
    <location>
        <begin position="11"/>
        <end position="20"/>
    </location>
</feature>
<feature type="region of interest" description="Disordered" evidence="1">
    <location>
        <begin position="1"/>
        <end position="20"/>
    </location>
</feature>
<gene>
    <name evidence="2" type="ORF">L3Y34_015939</name>
</gene>
<reference evidence="2 3" key="1">
    <citation type="submission" date="2022-05" db="EMBL/GenBank/DDBJ databases">
        <title>Chromosome-level reference genomes for two strains of Caenorhabditis briggsae: an improved platform for comparative genomics.</title>
        <authorList>
            <person name="Stevens L."/>
            <person name="Andersen E.C."/>
        </authorList>
    </citation>
    <scope>NUCLEOTIDE SEQUENCE [LARGE SCALE GENOMIC DNA]</scope>
    <source>
        <strain evidence="2">QX1410_ONT</strain>
        <tissue evidence="2">Whole-organism</tissue>
    </source>
</reference>
<evidence type="ECO:0000256" key="1">
    <source>
        <dbReference type="SAM" id="MobiDB-lite"/>
    </source>
</evidence>
<name>A0AAE9DWB3_CAEBR</name>
<dbReference type="Proteomes" id="UP000827892">
    <property type="component" value="Chromosome I"/>
</dbReference>
<evidence type="ECO:0000313" key="3">
    <source>
        <dbReference type="Proteomes" id="UP000827892"/>
    </source>
</evidence>